<keyword evidence="1" id="KW-0732">Signal</keyword>
<dbReference type="Proteomes" id="UP000244193">
    <property type="component" value="Chromosome"/>
</dbReference>
<feature type="chain" id="PRO_5015621171" evidence="1">
    <location>
        <begin position="19"/>
        <end position="127"/>
    </location>
</feature>
<proteinExistence type="predicted"/>
<reference evidence="2 3" key="1">
    <citation type="submission" date="2018-04" db="EMBL/GenBank/DDBJ databases">
        <title>Genome sequencing of Flavobacterium sp. HYN0048.</title>
        <authorList>
            <person name="Yi H."/>
            <person name="Baek C."/>
        </authorList>
    </citation>
    <scope>NUCLEOTIDE SEQUENCE [LARGE SCALE GENOMIC DNA]</scope>
    <source>
        <strain evidence="2 3">HYN0048</strain>
    </source>
</reference>
<organism evidence="2 3">
    <name type="scientific">Flavobacterium magnum</name>
    <dbReference type="NCBI Taxonomy" id="2162713"/>
    <lineage>
        <taxon>Bacteria</taxon>
        <taxon>Pseudomonadati</taxon>
        <taxon>Bacteroidota</taxon>
        <taxon>Flavobacteriia</taxon>
        <taxon>Flavobacteriales</taxon>
        <taxon>Flavobacteriaceae</taxon>
        <taxon>Flavobacterium</taxon>
    </lineage>
</organism>
<gene>
    <name evidence="2" type="ORF">HYN48_08655</name>
</gene>
<sequence>MKKLFLLLVICIANAGLAQTAFDRWPAMNEFHDILSQTYHPAEKGNLEPIKSRSLELAQKAEALNTGEKPDAFKTREIVIATELLQIKSRELHKKIKQGISDAEITTLLNSIHDTFHEIVGLCAKEK</sequence>
<dbReference type="AlphaFoldDB" id="A0A2S0RES6"/>
<evidence type="ECO:0000256" key="1">
    <source>
        <dbReference type="SAM" id="SignalP"/>
    </source>
</evidence>
<dbReference type="RefSeq" id="WP_108370726.1">
    <property type="nucleotide sequence ID" value="NZ_CP028811.1"/>
</dbReference>
<feature type="signal peptide" evidence="1">
    <location>
        <begin position="1"/>
        <end position="18"/>
    </location>
</feature>
<protein>
    <submittedName>
        <fullName evidence="2">Uncharacterized protein</fullName>
    </submittedName>
</protein>
<dbReference type="OrthoDB" id="666901at2"/>
<dbReference type="EMBL" id="CP028811">
    <property type="protein sequence ID" value="AWA30144.1"/>
    <property type="molecule type" value="Genomic_DNA"/>
</dbReference>
<accession>A0A2S0RES6</accession>
<dbReference type="KEGG" id="fmg:HYN48_08655"/>
<evidence type="ECO:0000313" key="2">
    <source>
        <dbReference type="EMBL" id="AWA30144.1"/>
    </source>
</evidence>
<name>A0A2S0RES6_9FLAO</name>
<evidence type="ECO:0000313" key="3">
    <source>
        <dbReference type="Proteomes" id="UP000244193"/>
    </source>
</evidence>
<keyword evidence="3" id="KW-1185">Reference proteome</keyword>